<dbReference type="Pfam" id="PF00172">
    <property type="entry name" value="Zn_clus"/>
    <property type="match status" value="1"/>
</dbReference>
<reference evidence="7 8" key="1">
    <citation type="submission" date="2024-07" db="EMBL/GenBank/DDBJ databases">
        <title>Section-level genome sequencing and comparative genomics of Aspergillus sections Usti and Cavernicolus.</title>
        <authorList>
            <consortium name="Lawrence Berkeley National Laboratory"/>
            <person name="Nybo J.L."/>
            <person name="Vesth T.C."/>
            <person name="Theobald S."/>
            <person name="Frisvad J.C."/>
            <person name="Larsen T.O."/>
            <person name="Kjaerboelling I."/>
            <person name="Rothschild-Mancinelli K."/>
            <person name="Lyhne E.K."/>
            <person name="Kogle M.E."/>
            <person name="Barry K."/>
            <person name="Clum A."/>
            <person name="Na H."/>
            <person name="Ledsgaard L."/>
            <person name="Lin J."/>
            <person name="Lipzen A."/>
            <person name="Kuo A."/>
            <person name="Riley R."/>
            <person name="Mondo S."/>
            <person name="Labutti K."/>
            <person name="Haridas S."/>
            <person name="Pangalinan J."/>
            <person name="Salamov A.A."/>
            <person name="Simmons B.A."/>
            <person name="Magnuson J.K."/>
            <person name="Chen J."/>
            <person name="Drula E."/>
            <person name="Henrissat B."/>
            <person name="Wiebenga A."/>
            <person name="Lubbers R.J."/>
            <person name="Gomes A.C."/>
            <person name="Makela M.R."/>
            <person name="Stajich J."/>
            <person name="Grigoriev I.V."/>
            <person name="Mortensen U.H."/>
            <person name="De Vries R.P."/>
            <person name="Baker S.E."/>
            <person name="Andersen M.R."/>
        </authorList>
    </citation>
    <scope>NUCLEOTIDE SEQUENCE [LARGE SCALE GENOMIC DNA]</scope>
    <source>
        <strain evidence="7 8">CBS 588.65</strain>
    </source>
</reference>
<dbReference type="InterPro" id="IPR001138">
    <property type="entry name" value="Zn2Cys6_DnaBD"/>
</dbReference>
<keyword evidence="2" id="KW-0805">Transcription regulation</keyword>
<dbReference type="Proteomes" id="UP001610334">
    <property type="component" value="Unassembled WGS sequence"/>
</dbReference>
<proteinExistence type="predicted"/>
<dbReference type="SUPFAM" id="SSF57701">
    <property type="entry name" value="Zn2/Cys6 DNA-binding domain"/>
    <property type="match status" value="1"/>
</dbReference>
<dbReference type="EMBL" id="JBFXLT010000077">
    <property type="protein sequence ID" value="KAL2810070.1"/>
    <property type="molecule type" value="Genomic_DNA"/>
</dbReference>
<keyword evidence="4" id="KW-0804">Transcription</keyword>
<dbReference type="PROSITE" id="PS00463">
    <property type="entry name" value="ZN2_CY6_FUNGAL_1"/>
    <property type="match status" value="1"/>
</dbReference>
<dbReference type="PANTHER" id="PTHR37534">
    <property type="entry name" value="TRANSCRIPTIONAL ACTIVATOR PROTEIN UGA3"/>
    <property type="match status" value="1"/>
</dbReference>
<dbReference type="InterPro" id="IPR021858">
    <property type="entry name" value="Fun_TF"/>
</dbReference>
<name>A0ABR4H3R6_9EURO</name>
<feature type="domain" description="Zn(2)-C6 fungal-type" evidence="6">
    <location>
        <begin position="54"/>
        <end position="84"/>
    </location>
</feature>
<evidence type="ECO:0000256" key="4">
    <source>
        <dbReference type="ARBA" id="ARBA00023163"/>
    </source>
</evidence>
<keyword evidence="8" id="KW-1185">Reference proteome</keyword>
<dbReference type="Gene3D" id="4.10.240.10">
    <property type="entry name" value="Zn(2)-C6 fungal-type DNA-binding domain"/>
    <property type="match status" value="1"/>
</dbReference>
<dbReference type="SMART" id="SM00066">
    <property type="entry name" value="GAL4"/>
    <property type="match status" value="1"/>
</dbReference>
<dbReference type="PROSITE" id="PS50048">
    <property type="entry name" value="ZN2_CY6_FUNGAL_2"/>
    <property type="match status" value="1"/>
</dbReference>
<comment type="caution">
    <text evidence="7">The sequence shown here is derived from an EMBL/GenBank/DDBJ whole genome shotgun (WGS) entry which is preliminary data.</text>
</comment>
<evidence type="ECO:0000313" key="8">
    <source>
        <dbReference type="Proteomes" id="UP001610334"/>
    </source>
</evidence>
<organism evidence="7 8">
    <name type="scientific">Aspergillus granulosus</name>
    <dbReference type="NCBI Taxonomy" id="176169"/>
    <lineage>
        <taxon>Eukaryota</taxon>
        <taxon>Fungi</taxon>
        <taxon>Dikarya</taxon>
        <taxon>Ascomycota</taxon>
        <taxon>Pezizomycotina</taxon>
        <taxon>Eurotiomycetes</taxon>
        <taxon>Eurotiomycetidae</taxon>
        <taxon>Eurotiales</taxon>
        <taxon>Aspergillaceae</taxon>
        <taxon>Aspergillus</taxon>
        <taxon>Aspergillus subgen. Nidulantes</taxon>
    </lineage>
</organism>
<protein>
    <submittedName>
        <fullName evidence="7">Fungal-specific transcription factor domain-containing protein</fullName>
    </submittedName>
</protein>
<evidence type="ECO:0000256" key="5">
    <source>
        <dbReference type="ARBA" id="ARBA00023242"/>
    </source>
</evidence>
<dbReference type="CDD" id="cd00067">
    <property type="entry name" value="GAL4"/>
    <property type="match status" value="1"/>
</dbReference>
<sequence>MSRLKDSRVLAPEIHISTHWPRPSDVSDAYNVHPAVLPSELQSQTQPPERRRDGCTECRRKKIKCDFRTPVCSRCVRYPQECKYVSKFIAMGGERSATRRVAQRRRTRVNTPETVKQIEAKPQNESRSASMSIAPSSSFMSRIQEKMSIQAIVSETTVVFPLASRNFLDQLLSSAMETPHLLFALLASSDSHARRRLASSRPDDMALSYTNNAISGLRAALADERNANTSVEMAMTAMALCTNDVCNGNLELFRVHLAGVSGMLTSGLLERKKDPFATYLFKWFAALDVSAGLSLVHKSTLLSGELYQSCRAALAASVEEGVDDICGYSLELLPILAEVGELARERYTHPEQRSLCERGAAIEARIAALSGAEYHHGQLNEKHNELRTTHTAFMHTALLHLHRRVYLLPKMHPTVRNNVWNILDTVRSVRSASTANILLLWPIFSAGCETDEKGERELIDERMSIMQDIGMGNFTRARNILKRFWASSTELRWDLWLAEEGIDLVLF</sequence>
<evidence type="ECO:0000256" key="1">
    <source>
        <dbReference type="ARBA" id="ARBA00004123"/>
    </source>
</evidence>
<dbReference type="PANTHER" id="PTHR37534:SF43">
    <property type="entry name" value="FINGER DOMAIN PROTEIN, PUTATIVE (AFU_ORTHOLOGUE AFUA_1G01850)-RELATED"/>
    <property type="match status" value="1"/>
</dbReference>
<accession>A0ABR4H3R6</accession>
<evidence type="ECO:0000256" key="3">
    <source>
        <dbReference type="ARBA" id="ARBA00023125"/>
    </source>
</evidence>
<comment type="subcellular location">
    <subcellularLocation>
        <location evidence="1">Nucleus</location>
    </subcellularLocation>
</comment>
<dbReference type="Pfam" id="PF11951">
    <property type="entry name" value="Fungal_trans_2"/>
    <property type="match status" value="1"/>
</dbReference>
<keyword evidence="3" id="KW-0238">DNA-binding</keyword>
<evidence type="ECO:0000313" key="7">
    <source>
        <dbReference type="EMBL" id="KAL2810070.1"/>
    </source>
</evidence>
<gene>
    <name evidence="7" type="ORF">BJX63DRAFT_329605</name>
</gene>
<keyword evidence="5" id="KW-0539">Nucleus</keyword>
<evidence type="ECO:0000259" key="6">
    <source>
        <dbReference type="PROSITE" id="PS50048"/>
    </source>
</evidence>
<dbReference type="InterPro" id="IPR036864">
    <property type="entry name" value="Zn2-C6_fun-type_DNA-bd_sf"/>
</dbReference>
<evidence type="ECO:0000256" key="2">
    <source>
        <dbReference type="ARBA" id="ARBA00023015"/>
    </source>
</evidence>